<dbReference type="SUPFAM" id="SSF55961">
    <property type="entry name" value="Bet v1-like"/>
    <property type="match status" value="1"/>
</dbReference>
<gene>
    <name evidence="1" type="ORF">J2S45_001342</name>
</gene>
<dbReference type="InterPro" id="IPR023393">
    <property type="entry name" value="START-like_dom_sf"/>
</dbReference>
<evidence type="ECO:0000313" key="1">
    <source>
        <dbReference type="EMBL" id="MDP9832663.1"/>
    </source>
</evidence>
<dbReference type="InterPro" id="IPR019587">
    <property type="entry name" value="Polyketide_cyclase/dehydratase"/>
</dbReference>
<accession>A0ABT9PIX7</accession>
<comment type="caution">
    <text evidence="1">The sequence shown here is derived from an EMBL/GenBank/DDBJ whole genome shotgun (WGS) entry which is preliminary data.</text>
</comment>
<name>A0ABT9PIX7_9ACTO</name>
<dbReference type="EMBL" id="JAUSQL010000001">
    <property type="protein sequence ID" value="MDP9832663.1"/>
    <property type="molecule type" value="Genomic_DNA"/>
</dbReference>
<protein>
    <submittedName>
        <fullName evidence="1">Ribosome-associated toxin RatA of RatAB toxin-antitoxin module</fullName>
    </submittedName>
</protein>
<dbReference type="Gene3D" id="3.30.530.20">
    <property type="match status" value="1"/>
</dbReference>
<keyword evidence="2" id="KW-1185">Reference proteome</keyword>
<dbReference type="Pfam" id="PF10604">
    <property type="entry name" value="Polyketide_cyc2"/>
    <property type="match status" value="1"/>
</dbReference>
<organism evidence="1 2">
    <name type="scientific">Trueperella abortisuis</name>
    <dbReference type="NCBI Taxonomy" id="445930"/>
    <lineage>
        <taxon>Bacteria</taxon>
        <taxon>Bacillati</taxon>
        <taxon>Actinomycetota</taxon>
        <taxon>Actinomycetes</taxon>
        <taxon>Actinomycetales</taxon>
        <taxon>Actinomycetaceae</taxon>
        <taxon>Trueperella</taxon>
    </lineage>
</organism>
<dbReference type="RefSeq" id="WP_307634929.1">
    <property type="nucleotide sequence ID" value="NZ_JAUSQL010000001.1"/>
</dbReference>
<dbReference type="Proteomes" id="UP001230145">
    <property type="component" value="Unassembled WGS sequence"/>
</dbReference>
<reference evidence="1 2" key="1">
    <citation type="submission" date="2023-07" db="EMBL/GenBank/DDBJ databases">
        <title>Sequencing the genomes of 1000 actinobacteria strains.</title>
        <authorList>
            <person name="Klenk H.-P."/>
        </authorList>
    </citation>
    <scope>NUCLEOTIDE SEQUENCE [LARGE SCALE GENOMIC DNA]</scope>
    <source>
        <strain evidence="1 2">DSM 19515</strain>
    </source>
</reference>
<proteinExistence type="predicted"/>
<evidence type="ECO:0000313" key="2">
    <source>
        <dbReference type="Proteomes" id="UP001230145"/>
    </source>
</evidence>
<sequence>MGNVVVVWEEDLPYTPSQIWQVVTDLTSWQWRSDLSDCRITDEQSFIETPKKGKPIRFRITRLEQPHIWEFRMDSPTLIGTWQGAFEPNENGGCRVKFTEDVTLRNKLIPNWIAKRFLTAYQTQYFRDLRAELQSRYN</sequence>